<reference evidence="1" key="5">
    <citation type="submission" date="2025-09" db="UniProtKB">
        <authorList>
            <consortium name="Ensembl"/>
        </authorList>
    </citation>
    <scope>IDENTIFICATION</scope>
</reference>
<name>A0A4W3HT77_CALMI</name>
<reference evidence="2" key="1">
    <citation type="journal article" date="2006" name="Science">
        <title>Ancient noncoding elements conserved in the human genome.</title>
        <authorList>
            <person name="Venkatesh B."/>
            <person name="Kirkness E.F."/>
            <person name="Loh Y.H."/>
            <person name="Halpern A.L."/>
            <person name="Lee A.P."/>
            <person name="Johnson J."/>
            <person name="Dandona N."/>
            <person name="Viswanathan L.D."/>
            <person name="Tay A."/>
            <person name="Venter J.C."/>
            <person name="Strausberg R.L."/>
            <person name="Brenner S."/>
        </authorList>
    </citation>
    <scope>NUCLEOTIDE SEQUENCE [LARGE SCALE GENOMIC DNA]</scope>
</reference>
<dbReference type="Ensembl" id="ENSCMIT00000018502.1">
    <property type="protein sequence ID" value="ENSCMIP00000018157.1"/>
    <property type="gene ID" value="ENSCMIG00000008575.1"/>
</dbReference>
<organism evidence="1 2">
    <name type="scientific">Callorhinchus milii</name>
    <name type="common">Ghost shark</name>
    <dbReference type="NCBI Taxonomy" id="7868"/>
    <lineage>
        <taxon>Eukaryota</taxon>
        <taxon>Metazoa</taxon>
        <taxon>Chordata</taxon>
        <taxon>Craniata</taxon>
        <taxon>Vertebrata</taxon>
        <taxon>Chondrichthyes</taxon>
        <taxon>Holocephali</taxon>
        <taxon>Chimaeriformes</taxon>
        <taxon>Callorhinchidae</taxon>
        <taxon>Callorhinchus</taxon>
    </lineage>
</organism>
<dbReference type="GeneTree" id="ENSGT00390000012877"/>
<sequence length="101" mass="11484">MPDHLDTSVSCIVVRIWGGKMGQYCLLIEWKIRAHNPNEIIFGLNDGYYGTPFDHKVQYNTKLHLCSTFYVGRTSQVAGIWIQTGDLGGWRSGRVRGWPKA</sequence>
<reference evidence="2" key="2">
    <citation type="journal article" date="2007" name="PLoS Biol.">
        <title>Survey sequencing and comparative analysis of the elephant shark (Callorhinchus milii) genome.</title>
        <authorList>
            <person name="Venkatesh B."/>
            <person name="Kirkness E.F."/>
            <person name="Loh Y.H."/>
            <person name="Halpern A.L."/>
            <person name="Lee A.P."/>
            <person name="Johnson J."/>
            <person name="Dandona N."/>
            <person name="Viswanathan L.D."/>
            <person name="Tay A."/>
            <person name="Venter J.C."/>
            <person name="Strausberg R.L."/>
            <person name="Brenner S."/>
        </authorList>
    </citation>
    <scope>NUCLEOTIDE SEQUENCE [LARGE SCALE GENOMIC DNA]</scope>
</reference>
<keyword evidence="2" id="KW-1185">Reference proteome</keyword>
<evidence type="ECO:0000313" key="2">
    <source>
        <dbReference type="Proteomes" id="UP000314986"/>
    </source>
</evidence>
<dbReference type="AlphaFoldDB" id="A0A4W3HT77"/>
<protein>
    <submittedName>
        <fullName evidence="1">Uncharacterized protein</fullName>
    </submittedName>
</protein>
<reference evidence="2" key="3">
    <citation type="journal article" date="2014" name="Nature">
        <title>Elephant shark genome provides unique insights into gnathostome evolution.</title>
        <authorList>
            <consortium name="International Elephant Shark Genome Sequencing Consortium"/>
            <person name="Venkatesh B."/>
            <person name="Lee A.P."/>
            <person name="Ravi V."/>
            <person name="Maurya A.K."/>
            <person name="Lian M.M."/>
            <person name="Swann J.B."/>
            <person name="Ohta Y."/>
            <person name="Flajnik M.F."/>
            <person name="Sutoh Y."/>
            <person name="Kasahara M."/>
            <person name="Hoon S."/>
            <person name="Gangu V."/>
            <person name="Roy S.W."/>
            <person name="Irimia M."/>
            <person name="Korzh V."/>
            <person name="Kondrychyn I."/>
            <person name="Lim Z.W."/>
            <person name="Tay B.H."/>
            <person name="Tohari S."/>
            <person name="Kong K.W."/>
            <person name="Ho S."/>
            <person name="Lorente-Galdos B."/>
            <person name="Quilez J."/>
            <person name="Marques-Bonet T."/>
            <person name="Raney B.J."/>
            <person name="Ingham P.W."/>
            <person name="Tay A."/>
            <person name="Hillier L.W."/>
            <person name="Minx P."/>
            <person name="Boehm T."/>
            <person name="Wilson R.K."/>
            <person name="Brenner S."/>
            <person name="Warren W.C."/>
        </authorList>
    </citation>
    <scope>NUCLEOTIDE SEQUENCE [LARGE SCALE GENOMIC DNA]</scope>
</reference>
<reference evidence="1" key="4">
    <citation type="submission" date="2025-08" db="UniProtKB">
        <authorList>
            <consortium name="Ensembl"/>
        </authorList>
    </citation>
    <scope>IDENTIFICATION</scope>
</reference>
<accession>A0A4W3HT77</accession>
<proteinExistence type="predicted"/>
<dbReference type="Proteomes" id="UP000314986">
    <property type="component" value="Unassembled WGS sequence"/>
</dbReference>
<evidence type="ECO:0000313" key="1">
    <source>
        <dbReference type="Ensembl" id="ENSCMIP00000018157.1"/>
    </source>
</evidence>